<sequence length="588" mass="64626">MDEEQTVEEVVWKDEEMLKGVYDDIDSAIRDRTYDETCTKAWSDQICETVMMRLREKWRSFKFMGGDADVRMAAKRPSIGLGHVLRGNHLCCWFLSAHDCIIFGLVERLRFALVNAEVDRGMTHAGGVGTRPCHSQRERLPCDAPTIVMWKLVGFMSSPSPSPTSEEHVGSYTKRKSLLMRRSFDAEVETEVKVDTESEPDNLDITSKGVSHDENTTDGVNDSNTLVASPSSNDRTVTLSEESYVTGQANSEAEASWRQGVSETSSVSPRSPESSDVSEYITSTTGGIYYVHDEMSQPVTSSVQKEDTVNLVVSEGLPAVPHDATSEPASVEHTTHSSPKGDIVDDHHNIIEVTGVVRYETTTNLPGESSYDDHTTSEVTGVANMESETTFSAANETWGSSTLTEALENTDGGDDSLKTSGQASDLSLVPTSDTILATIEQTSPRDNTAESTTTDGSEDNDDEASEAVSYSEKAPWRERFPARDGCLKYISLNTEEEGFDVEVDPREDFCISQAESCSGTCSPILPRLDPPMGGRSYRSKAFFTRPTWIRDVDEYFLCVISGQERLCVATVALNRQRGSTAQPLSAME</sequence>
<accession>A0A7J6LL39</accession>
<feature type="compositionally biased region" description="Acidic residues" evidence="1">
    <location>
        <begin position="456"/>
        <end position="465"/>
    </location>
</feature>
<dbReference type="AlphaFoldDB" id="A0A7J6LL39"/>
<proteinExistence type="predicted"/>
<organism evidence="2 3">
    <name type="scientific">Perkinsus olseni</name>
    <name type="common">Perkinsus atlanticus</name>
    <dbReference type="NCBI Taxonomy" id="32597"/>
    <lineage>
        <taxon>Eukaryota</taxon>
        <taxon>Sar</taxon>
        <taxon>Alveolata</taxon>
        <taxon>Perkinsozoa</taxon>
        <taxon>Perkinsea</taxon>
        <taxon>Perkinsida</taxon>
        <taxon>Perkinsidae</taxon>
        <taxon>Perkinsus</taxon>
    </lineage>
</organism>
<dbReference type="Proteomes" id="UP000572268">
    <property type="component" value="Unassembled WGS sequence"/>
</dbReference>
<name>A0A7J6LL39_PEROL</name>
<feature type="region of interest" description="Disordered" evidence="1">
    <location>
        <begin position="408"/>
        <end position="473"/>
    </location>
</feature>
<evidence type="ECO:0000256" key="1">
    <source>
        <dbReference type="SAM" id="MobiDB-lite"/>
    </source>
</evidence>
<feature type="region of interest" description="Disordered" evidence="1">
    <location>
        <begin position="190"/>
        <end position="278"/>
    </location>
</feature>
<feature type="compositionally biased region" description="Polar residues" evidence="1">
    <location>
        <begin position="418"/>
        <end position="455"/>
    </location>
</feature>
<comment type="caution">
    <text evidence="2">The sequence shown here is derived from an EMBL/GenBank/DDBJ whole genome shotgun (WGS) entry which is preliminary data.</text>
</comment>
<evidence type="ECO:0000313" key="3">
    <source>
        <dbReference type="Proteomes" id="UP000572268"/>
    </source>
</evidence>
<evidence type="ECO:0000313" key="2">
    <source>
        <dbReference type="EMBL" id="KAF4659978.1"/>
    </source>
</evidence>
<dbReference type="EMBL" id="JABANN010000408">
    <property type="protein sequence ID" value="KAF4659978.1"/>
    <property type="molecule type" value="Genomic_DNA"/>
</dbReference>
<feature type="compositionally biased region" description="Polar residues" evidence="1">
    <location>
        <begin position="217"/>
        <end position="253"/>
    </location>
</feature>
<feature type="region of interest" description="Disordered" evidence="1">
    <location>
        <begin position="319"/>
        <end position="344"/>
    </location>
</feature>
<feature type="compositionally biased region" description="Low complexity" evidence="1">
    <location>
        <begin position="261"/>
        <end position="278"/>
    </location>
</feature>
<reference evidence="2 3" key="1">
    <citation type="submission" date="2020-04" db="EMBL/GenBank/DDBJ databases">
        <title>Perkinsus olseni comparative genomics.</title>
        <authorList>
            <person name="Bogema D.R."/>
        </authorList>
    </citation>
    <scope>NUCLEOTIDE SEQUENCE [LARGE SCALE GENOMIC DNA]</scope>
    <source>
        <strain evidence="2">ATCC PRA-31</strain>
    </source>
</reference>
<protein>
    <submittedName>
        <fullName evidence="2">Uncharacterized protein</fullName>
    </submittedName>
</protein>
<gene>
    <name evidence="2" type="ORF">FOL46_006361</name>
</gene>